<organism evidence="1 2">
    <name type="scientific">Streblomastix strix</name>
    <dbReference type="NCBI Taxonomy" id="222440"/>
    <lineage>
        <taxon>Eukaryota</taxon>
        <taxon>Metamonada</taxon>
        <taxon>Preaxostyla</taxon>
        <taxon>Oxymonadida</taxon>
        <taxon>Streblomastigidae</taxon>
        <taxon>Streblomastix</taxon>
    </lineage>
</organism>
<evidence type="ECO:0000313" key="2">
    <source>
        <dbReference type="Proteomes" id="UP000324800"/>
    </source>
</evidence>
<proteinExistence type="predicted"/>
<sequence length="16" mass="1837">MYDNSDVPYDIPVPVL</sequence>
<gene>
    <name evidence="1" type="ORF">EZS28_044642</name>
</gene>
<comment type="caution">
    <text evidence="1">The sequence shown here is derived from an EMBL/GenBank/DDBJ whole genome shotgun (WGS) entry which is preliminary data.</text>
</comment>
<dbReference type="Proteomes" id="UP000324800">
    <property type="component" value="Unassembled WGS sequence"/>
</dbReference>
<reference evidence="1 2" key="1">
    <citation type="submission" date="2019-03" db="EMBL/GenBank/DDBJ databases">
        <title>Single cell metagenomics reveals metabolic interactions within the superorganism composed of flagellate Streblomastix strix and complex community of Bacteroidetes bacteria on its surface.</title>
        <authorList>
            <person name="Treitli S.C."/>
            <person name="Kolisko M."/>
            <person name="Husnik F."/>
            <person name="Keeling P."/>
            <person name="Hampl V."/>
        </authorList>
    </citation>
    <scope>NUCLEOTIDE SEQUENCE [LARGE SCALE GENOMIC DNA]</scope>
    <source>
        <strain evidence="1">ST1C</strain>
    </source>
</reference>
<name>A0A5J4TQW5_9EUKA</name>
<accession>A0A5J4TQW5</accession>
<feature type="non-terminal residue" evidence="1">
    <location>
        <position position="16"/>
    </location>
</feature>
<dbReference type="EMBL" id="SNRW01027815">
    <property type="protein sequence ID" value="KAA6359831.1"/>
    <property type="molecule type" value="Genomic_DNA"/>
</dbReference>
<evidence type="ECO:0000313" key="1">
    <source>
        <dbReference type="EMBL" id="KAA6359831.1"/>
    </source>
</evidence>
<protein>
    <submittedName>
        <fullName evidence="1">Uncharacterized protein</fullName>
    </submittedName>
</protein>
<dbReference type="AlphaFoldDB" id="A0A5J4TQW5"/>